<dbReference type="Gene3D" id="3.40.50.1820">
    <property type="entry name" value="alpha/beta hydrolase"/>
    <property type="match status" value="1"/>
</dbReference>
<dbReference type="AlphaFoldDB" id="A0A4Y9Y4D8"/>
<feature type="region of interest" description="Disordered" evidence="1">
    <location>
        <begin position="39"/>
        <end position="101"/>
    </location>
</feature>
<gene>
    <name evidence="2" type="ORF">EVJ58_g7148</name>
</gene>
<protein>
    <submittedName>
        <fullName evidence="2">Uncharacterized protein</fullName>
    </submittedName>
</protein>
<dbReference type="Gene3D" id="1.25.10.10">
    <property type="entry name" value="Leucine-rich Repeat Variant"/>
    <property type="match status" value="1"/>
</dbReference>
<evidence type="ECO:0000313" key="2">
    <source>
        <dbReference type="EMBL" id="TFY57235.1"/>
    </source>
</evidence>
<dbReference type="Proteomes" id="UP000298390">
    <property type="component" value="Unassembled WGS sequence"/>
</dbReference>
<evidence type="ECO:0000313" key="3">
    <source>
        <dbReference type="Proteomes" id="UP000298390"/>
    </source>
</evidence>
<name>A0A4Y9Y4D8_9APHY</name>
<dbReference type="SUPFAM" id="SSF48371">
    <property type="entry name" value="ARM repeat"/>
    <property type="match status" value="1"/>
</dbReference>
<feature type="region of interest" description="Disordered" evidence="1">
    <location>
        <begin position="596"/>
        <end position="657"/>
    </location>
</feature>
<dbReference type="InterPro" id="IPR029058">
    <property type="entry name" value="AB_hydrolase_fold"/>
</dbReference>
<dbReference type="STRING" id="34475.A0A4Y9Y4D8"/>
<reference evidence="2 3" key="1">
    <citation type="submission" date="2019-01" db="EMBL/GenBank/DDBJ databases">
        <title>Genome sequencing of the rare red list fungi Fomitopsis rosea.</title>
        <authorList>
            <person name="Buettner E."/>
            <person name="Kellner H."/>
        </authorList>
    </citation>
    <scope>NUCLEOTIDE SEQUENCE [LARGE SCALE GENOMIC DNA]</scope>
    <source>
        <strain evidence="2 3">DSM 105464</strain>
    </source>
</reference>
<accession>A0A4Y9Y4D8</accession>
<organism evidence="2 3">
    <name type="scientific">Rhodofomes roseus</name>
    <dbReference type="NCBI Taxonomy" id="34475"/>
    <lineage>
        <taxon>Eukaryota</taxon>
        <taxon>Fungi</taxon>
        <taxon>Dikarya</taxon>
        <taxon>Basidiomycota</taxon>
        <taxon>Agaricomycotina</taxon>
        <taxon>Agaricomycetes</taxon>
        <taxon>Polyporales</taxon>
        <taxon>Rhodofomes</taxon>
    </lineage>
</organism>
<dbReference type="InterPro" id="IPR011989">
    <property type="entry name" value="ARM-like"/>
</dbReference>
<proteinExistence type="predicted"/>
<feature type="compositionally biased region" description="Basic and acidic residues" evidence="1">
    <location>
        <begin position="631"/>
        <end position="654"/>
    </location>
</feature>
<dbReference type="InterPro" id="IPR016024">
    <property type="entry name" value="ARM-type_fold"/>
</dbReference>
<dbReference type="EMBL" id="SEKV01000443">
    <property type="protein sequence ID" value="TFY57235.1"/>
    <property type="molecule type" value="Genomic_DNA"/>
</dbReference>
<feature type="compositionally biased region" description="Basic residues" evidence="1">
    <location>
        <begin position="621"/>
        <end position="630"/>
    </location>
</feature>
<comment type="caution">
    <text evidence="2">The sequence shown here is derived from an EMBL/GenBank/DDBJ whole genome shotgun (WGS) entry which is preliminary data.</text>
</comment>
<evidence type="ECO:0000256" key="1">
    <source>
        <dbReference type="SAM" id="MobiDB-lite"/>
    </source>
</evidence>
<sequence length="1143" mass="125431">MPHHFSLELPQITLLLQFLNIPHLPLELREFRDALEHATIPSESPNSPNLELRTADGGSTDNGDIDDTPPMKRARLVAPDDPSDGDPSGNSDDDNVQERSCPRKGKKVIVALGKEVTSEQQQQWAGAVGSSAFGAGLAIDDSWHIGQEEAEVLQKQVTRCKVLSRAGVAYEFTTAVTFIKLVLAWQRIAAATPEGKISRTKLWEKHLGKVCDQVKPARRTFNDWIDTGIRLGILALAGTLYILIPISGQNLRSHLKDIPYQVLEEVANWLRAPKEGTPTGDIVIQQIIPMVEGFRQYLRPTSLFNDIVLTDIILNPCMINTFELCPRDTVSWACCLQAPDGNSVQAATTEALASPCKAWTVRTQFSSEPRQFPSDLGDEWTERERDLASKATWSLDPDVLEDSATASKVICDDTYLNKSWSIVGQRMFALCELNQMEHGSAAPTRAATLTIASIDSERLSPLVLVSLHLLRLTMSTGLSSLPLVVLYCPKARRFAKDSGSRRPSDKLRPCLVTGVDGDRIRVAPCITAKPGSKIKPSSWSPVDYGEHGPAIPDHPLPNAPVFCLRLRTRKQHGWTATSCFVWTRDGGQWTTIAELGKKGKKKKARRVGLGLRSESGGSGRPHAHHDHCHRRVDDAPRRAARPDGFREHTGRRQAADLGLSTTDTDYADMDRGSPPFTLGTSVLALPSLLACSSRSLLKNAKIIYHLTYSTRAADVWSLGVISPQPWTNAAEGVRASFKTLRKVPVLFFINRLTGTTLLSAEYLATKVFCLLDGPRDNGKRISARAFGIWMRDLTTLPVDEKPGHARTVSLSSVHDYRKRPRPCDRGGPDARYRARAGGCGGSWAVVYQDIDQDEEEEAPEDQAEYDSMLISSARDLVAVLANTLGPNFARTFQTHLPLISKYYKENQSLSDCSSAVGGFSEIMVGLKSAVTPYTEPLLELFFRAPPDDEAEVQCNAASAIGLLIEPSQLDLSQHYLNVLASHRPLSLVTADAPGPRVNALAARAQTRGRGGGGSCVASLKPGGFAAPPICSGFFKRAPRNSHVFAPAYRYVGSHRFPLKNPFPDSLLDALGAYHYLFHTTGLRAENVVLNSESADGHLTIVARTRTIICEPAKTMCTSLKGRLVYMIMLAYYVRYVQHGFSMG</sequence>